<keyword evidence="2" id="KW-0732">Signal</keyword>
<sequence length="118" mass="11663">MSVAPLSRLIAVLVLAVGLLLCGPAGAAPGAEGRAAPAAFEVRDDAPGCKPVSGHGTGQPSSPPRSFLSYELMPALFEAPGAQAAAAVDRLLAAPAPGRAPPRAAPPTPVDLGVLLRV</sequence>
<accession>A0ABV5P7Y1</accession>
<keyword evidence="4" id="KW-1185">Reference proteome</keyword>
<evidence type="ECO:0000313" key="3">
    <source>
        <dbReference type="EMBL" id="MFB9519305.1"/>
    </source>
</evidence>
<feature type="signal peptide" evidence="2">
    <location>
        <begin position="1"/>
        <end position="27"/>
    </location>
</feature>
<protein>
    <recommendedName>
        <fullName evidence="5">Secreted protein</fullName>
    </recommendedName>
</protein>
<organism evidence="3 4">
    <name type="scientific">Streptomyces cremeus</name>
    <dbReference type="NCBI Taxonomy" id="66881"/>
    <lineage>
        <taxon>Bacteria</taxon>
        <taxon>Bacillati</taxon>
        <taxon>Actinomycetota</taxon>
        <taxon>Actinomycetes</taxon>
        <taxon>Kitasatosporales</taxon>
        <taxon>Streptomycetaceae</taxon>
        <taxon>Streptomyces</taxon>
    </lineage>
</organism>
<dbReference type="Proteomes" id="UP001589718">
    <property type="component" value="Unassembled WGS sequence"/>
</dbReference>
<evidence type="ECO:0008006" key="5">
    <source>
        <dbReference type="Google" id="ProtNLM"/>
    </source>
</evidence>
<proteinExistence type="predicted"/>
<feature type="region of interest" description="Disordered" evidence="1">
    <location>
        <begin position="46"/>
        <end position="65"/>
    </location>
</feature>
<evidence type="ECO:0000256" key="1">
    <source>
        <dbReference type="SAM" id="MobiDB-lite"/>
    </source>
</evidence>
<dbReference type="EMBL" id="JBHMCR010000004">
    <property type="protein sequence ID" value="MFB9519305.1"/>
    <property type="molecule type" value="Genomic_DNA"/>
</dbReference>
<comment type="caution">
    <text evidence="3">The sequence shown here is derived from an EMBL/GenBank/DDBJ whole genome shotgun (WGS) entry which is preliminary data.</text>
</comment>
<gene>
    <name evidence="3" type="ORF">ACFFTU_05000</name>
</gene>
<name>A0ABV5P7Y1_STRCM</name>
<dbReference type="RefSeq" id="WP_345220575.1">
    <property type="nucleotide sequence ID" value="NZ_BAAAXE010000013.1"/>
</dbReference>
<evidence type="ECO:0000256" key="2">
    <source>
        <dbReference type="SAM" id="SignalP"/>
    </source>
</evidence>
<feature type="chain" id="PRO_5046751298" description="Secreted protein" evidence="2">
    <location>
        <begin position="28"/>
        <end position="118"/>
    </location>
</feature>
<reference evidence="3 4" key="1">
    <citation type="submission" date="2024-09" db="EMBL/GenBank/DDBJ databases">
        <authorList>
            <person name="Sun Q."/>
            <person name="Mori K."/>
        </authorList>
    </citation>
    <scope>NUCLEOTIDE SEQUENCE [LARGE SCALE GENOMIC DNA]</scope>
    <source>
        <strain evidence="3 4">JCM 4362</strain>
    </source>
</reference>
<evidence type="ECO:0000313" key="4">
    <source>
        <dbReference type="Proteomes" id="UP001589718"/>
    </source>
</evidence>